<gene>
    <name evidence="1" type="ORF">LCGC14_1757070</name>
</gene>
<dbReference type="AlphaFoldDB" id="A0A0F9K1R9"/>
<accession>A0A0F9K1R9</accession>
<reference evidence="1" key="1">
    <citation type="journal article" date="2015" name="Nature">
        <title>Complex archaea that bridge the gap between prokaryotes and eukaryotes.</title>
        <authorList>
            <person name="Spang A."/>
            <person name="Saw J.H."/>
            <person name="Jorgensen S.L."/>
            <person name="Zaremba-Niedzwiedzka K."/>
            <person name="Martijn J."/>
            <person name="Lind A.E."/>
            <person name="van Eijk R."/>
            <person name="Schleper C."/>
            <person name="Guy L."/>
            <person name="Ettema T.J."/>
        </authorList>
    </citation>
    <scope>NUCLEOTIDE SEQUENCE</scope>
</reference>
<evidence type="ECO:0000313" key="1">
    <source>
        <dbReference type="EMBL" id="KKM05148.1"/>
    </source>
</evidence>
<dbReference type="EMBL" id="LAZR01016289">
    <property type="protein sequence ID" value="KKM05148.1"/>
    <property type="molecule type" value="Genomic_DNA"/>
</dbReference>
<comment type="caution">
    <text evidence="1">The sequence shown here is derived from an EMBL/GenBank/DDBJ whole genome shotgun (WGS) entry which is preliminary data.</text>
</comment>
<evidence type="ECO:0008006" key="2">
    <source>
        <dbReference type="Google" id="ProtNLM"/>
    </source>
</evidence>
<proteinExistence type="predicted"/>
<sequence>MIRRMAIIVLLLGCHAMAATSYTWTNANSTGNWKDAGNWDQLDGQWPGKNDLGDRAYFSSNNADNCTLDGALAFPIGELLTNLVSGYIGTIAIGTNTLDVDGGVFFINTMAGVTTGAGGSIECEGTFFADIVLPNGLTVTLNGTGDVTTISGNRADLVIDTVAGTHTAITTGHWDSFLLSGGTYVDSGRPHTIAGSIVISAGTFTSTGTWTMSASGNLAADATGWAIKELQINAGVTATLTARCYFEKATLNATATLTGAQIFHAFWPTDNDFLDMAGTVVANVNTSITLNISCSNSGAIKGNSVKFMGGNDTLTQTGVVTTSGITRIYPAADDQYSALIIGVADCDLGNVDLGYSTNRAAKLDLGNGAYAVTMASLDVYAGATAPATELDFGDAVITLSGTMNGQYIDCSGNAVGGLPATVEGGTISNVDVSGYAHVDARGIGGSQPVDGGGNNNVRFARGLIGGGVL</sequence>
<protein>
    <recommendedName>
        <fullName evidence="2">G8 domain-containing protein</fullName>
    </recommendedName>
</protein>
<organism evidence="1">
    <name type="scientific">marine sediment metagenome</name>
    <dbReference type="NCBI Taxonomy" id="412755"/>
    <lineage>
        <taxon>unclassified sequences</taxon>
        <taxon>metagenomes</taxon>
        <taxon>ecological metagenomes</taxon>
    </lineage>
</organism>
<name>A0A0F9K1R9_9ZZZZ</name>